<reference evidence="1" key="1">
    <citation type="submission" date="2013-12" db="EMBL/GenBank/DDBJ databases">
        <title>The Genome Sequence of Aphanomyces astaci APO3.</title>
        <authorList>
            <consortium name="The Broad Institute Genomics Platform"/>
            <person name="Russ C."/>
            <person name="Tyler B."/>
            <person name="van West P."/>
            <person name="Dieguez-Uribeondo J."/>
            <person name="Young S.K."/>
            <person name="Zeng Q."/>
            <person name="Gargeya S."/>
            <person name="Fitzgerald M."/>
            <person name="Abouelleil A."/>
            <person name="Alvarado L."/>
            <person name="Chapman S.B."/>
            <person name="Gainer-Dewar J."/>
            <person name="Goldberg J."/>
            <person name="Griggs A."/>
            <person name="Gujja S."/>
            <person name="Hansen M."/>
            <person name="Howarth C."/>
            <person name="Imamovic A."/>
            <person name="Ireland A."/>
            <person name="Larimer J."/>
            <person name="McCowan C."/>
            <person name="Murphy C."/>
            <person name="Pearson M."/>
            <person name="Poon T.W."/>
            <person name="Priest M."/>
            <person name="Roberts A."/>
            <person name="Saif S."/>
            <person name="Shea T."/>
            <person name="Sykes S."/>
            <person name="Wortman J."/>
            <person name="Nusbaum C."/>
            <person name="Birren B."/>
        </authorList>
    </citation>
    <scope>NUCLEOTIDE SEQUENCE [LARGE SCALE GENOMIC DNA]</scope>
    <source>
        <strain evidence="1">APO3</strain>
    </source>
</reference>
<organism evidence="1">
    <name type="scientific">Aphanomyces astaci</name>
    <name type="common">Crayfish plague agent</name>
    <dbReference type="NCBI Taxonomy" id="112090"/>
    <lineage>
        <taxon>Eukaryota</taxon>
        <taxon>Sar</taxon>
        <taxon>Stramenopiles</taxon>
        <taxon>Oomycota</taxon>
        <taxon>Saprolegniomycetes</taxon>
        <taxon>Saprolegniales</taxon>
        <taxon>Verrucalvaceae</taxon>
        <taxon>Aphanomyces</taxon>
    </lineage>
</organism>
<dbReference type="AlphaFoldDB" id="W4GNL7"/>
<evidence type="ECO:0008006" key="2">
    <source>
        <dbReference type="Google" id="ProtNLM"/>
    </source>
</evidence>
<evidence type="ECO:0000313" key="1">
    <source>
        <dbReference type="EMBL" id="ETV80478.1"/>
    </source>
</evidence>
<protein>
    <recommendedName>
        <fullName evidence="2">DDE-1 domain-containing protein</fullName>
    </recommendedName>
</protein>
<dbReference type="RefSeq" id="XP_009830402.1">
    <property type="nucleotide sequence ID" value="XM_009832100.1"/>
</dbReference>
<gene>
    <name evidence="1" type="ORF">H257_06749</name>
</gene>
<name>W4GNL7_APHAT</name>
<dbReference type="OrthoDB" id="10514858at2759"/>
<dbReference type="GeneID" id="20808745"/>
<dbReference type="VEuPathDB" id="FungiDB:H257_06749"/>
<sequence>MAAFKRFLRDEWLVEEIIDGDDEFDSPYAGQKRLAMIKRAIMVWEKSSEDVIHQRFAKAIPWA</sequence>
<accession>W4GNL7</accession>
<dbReference type="EMBL" id="KI913126">
    <property type="protein sequence ID" value="ETV80478.1"/>
    <property type="molecule type" value="Genomic_DNA"/>
</dbReference>
<proteinExistence type="predicted"/>